<keyword evidence="8" id="KW-1185">Reference proteome</keyword>
<dbReference type="InterPro" id="IPR049730">
    <property type="entry name" value="SNF2/RAD54-like_C"/>
</dbReference>
<evidence type="ECO:0000256" key="4">
    <source>
        <dbReference type="ARBA" id="ARBA00022840"/>
    </source>
</evidence>
<dbReference type="Gene3D" id="3.40.50.10810">
    <property type="entry name" value="Tandem AAA-ATPase domain"/>
    <property type="match status" value="1"/>
</dbReference>
<accession>A0A370K8I2</accession>
<evidence type="ECO:0000259" key="6">
    <source>
        <dbReference type="PROSITE" id="PS51194"/>
    </source>
</evidence>
<sequence length="960" mass="108971">MDITVAPGARVLIRDEEWLVRRVDPSNDGGDLLICDGVSELVRGRSAQFLTRLEERVDVLDPAKTELVADNSNAFNASMLYIESVLRRNLPNDEAIRLGHRAVMNLVPYQLDPALQALAQPRQRILIADSTGLGKTLEAGILATELIQRGRGARILVITLKSMLTQFQKEFWSRFSIPLVRLDSTGLAAVRNRIPANHNPFNFYDRTIISIDTLKNNLEYRNYLENAWWDIIIIDECHNVAARAQESGLSRRARLARLLSTRSDTLILLSATPHDGSARSFASLMSLLDPTAISDPDDYTPEDYRDKGLVIRRFKKDIRDQVESDFKDRITSVHRAQATLAEEQAFEALLEIPFTQAGKRQSGRQHELQRVGAQKGLFSSPMAALQSTINRIATLDSRVQPTDDERAERDALQYFMTRLKAIEPGQFGKYQRLLQLLRDAAYGWSSKQSDDRLVIFSERIETLNFLQRHLNDDLSLKDNQIAVLHGGLGDTEQQALVERFGRSEDPIRVLLCSDVASEGLNLHYFCHRLIHFDLPWSLMVFQQRNGRIDRYGQTKQPLITYLLTETAVERIRGDLRILEVLQQKDERANRDLGDPSAFMNLHDPDLEARKVSELMAEGTAAEVVAEQLEHEATEPSEGEGDWLLQFFNGAAETAPSALDRIRPMPSLFADEYAFAKTALEELGRAKPIAQLSFDDSERTLSLTAPADLKQRLRQIPREAVAENDRYVLSANAERVADAIERARQAKSEEQSWPALHYLWPQHPIVEWLRDRVLTHFGRHTAPVIRSPRLVEGERAFVLMGLIPNRKGQPLLVDWQVAVLKGDASITLEPFTAFCGRIQLKAGALPNSGKPIDTSVLQDDLRRAVAHMQHHMRERQQHFAVGMATRLESTLDSLKRLQDKQIEQLELRLERQGGLQNLVQGKRAQRESQIRKVFDDYEVWVRDTLQTEPHPHLQVLAAVCR</sequence>
<dbReference type="OrthoDB" id="9814088at2"/>
<reference evidence="7 8" key="1">
    <citation type="submission" date="2018-07" db="EMBL/GenBank/DDBJ databases">
        <title>Dyella solisilvae sp. nov., isolated from the pine and broad-leaved mixed forest soil.</title>
        <authorList>
            <person name="Gao Z."/>
            <person name="Qiu L."/>
        </authorList>
    </citation>
    <scope>NUCLEOTIDE SEQUENCE [LARGE SCALE GENOMIC DNA]</scope>
    <source>
        <strain evidence="7 8">DHG54</strain>
    </source>
</reference>
<evidence type="ECO:0000313" key="8">
    <source>
        <dbReference type="Proteomes" id="UP000254711"/>
    </source>
</evidence>
<organism evidence="7 8">
    <name type="scientific">Dyella solisilvae</name>
    <dbReference type="NCBI Taxonomy" id="1920168"/>
    <lineage>
        <taxon>Bacteria</taxon>
        <taxon>Pseudomonadati</taxon>
        <taxon>Pseudomonadota</taxon>
        <taxon>Gammaproteobacteria</taxon>
        <taxon>Lysobacterales</taxon>
        <taxon>Rhodanobacteraceae</taxon>
        <taxon>Dyella</taxon>
    </lineage>
</organism>
<feature type="domain" description="Helicase ATP-binding" evidence="5">
    <location>
        <begin position="116"/>
        <end position="291"/>
    </location>
</feature>
<dbReference type="GO" id="GO:0005524">
    <property type="term" value="F:ATP binding"/>
    <property type="evidence" value="ECO:0007669"/>
    <property type="project" value="UniProtKB-KW"/>
</dbReference>
<dbReference type="InterPro" id="IPR057342">
    <property type="entry name" value="DEXDc_RapA"/>
</dbReference>
<evidence type="ECO:0000259" key="5">
    <source>
        <dbReference type="PROSITE" id="PS51192"/>
    </source>
</evidence>
<evidence type="ECO:0000256" key="2">
    <source>
        <dbReference type="ARBA" id="ARBA00022801"/>
    </source>
</evidence>
<dbReference type="InterPro" id="IPR001650">
    <property type="entry name" value="Helicase_C-like"/>
</dbReference>
<protein>
    <submittedName>
        <fullName evidence="7">ATP-dependent helicase</fullName>
    </submittedName>
</protein>
<dbReference type="EMBL" id="QQSY01000002">
    <property type="protein sequence ID" value="RDI98961.1"/>
    <property type="molecule type" value="Genomic_DNA"/>
</dbReference>
<gene>
    <name evidence="7" type="ORF">DVT68_10725</name>
</gene>
<evidence type="ECO:0000256" key="3">
    <source>
        <dbReference type="ARBA" id="ARBA00022806"/>
    </source>
</evidence>
<dbReference type="AlphaFoldDB" id="A0A370K8I2"/>
<keyword evidence="3 7" id="KW-0347">Helicase</keyword>
<dbReference type="Pfam" id="PF00176">
    <property type="entry name" value="SNF2-rel_dom"/>
    <property type="match status" value="1"/>
</dbReference>
<dbReference type="CDD" id="cd18011">
    <property type="entry name" value="DEXDc_RapA"/>
    <property type="match status" value="1"/>
</dbReference>
<dbReference type="GO" id="GO:0016787">
    <property type="term" value="F:hydrolase activity"/>
    <property type="evidence" value="ECO:0007669"/>
    <property type="project" value="UniProtKB-KW"/>
</dbReference>
<evidence type="ECO:0000256" key="1">
    <source>
        <dbReference type="ARBA" id="ARBA00022741"/>
    </source>
</evidence>
<dbReference type="PROSITE" id="PS51192">
    <property type="entry name" value="HELICASE_ATP_BIND_1"/>
    <property type="match status" value="1"/>
</dbReference>
<dbReference type="PROSITE" id="PS51194">
    <property type="entry name" value="HELICASE_CTER"/>
    <property type="match status" value="1"/>
</dbReference>
<dbReference type="SMART" id="SM00490">
    <property type="entry name" value="HELICc"/>
    <property type="match status" value="1"/>
</dbReference>
<name>A0A370K8I2_9GAMM</name>
<dbReference type="InterPro" id="IPR038718">
    <property type="entry name" value="SNF2-like_sf"/>
</dbReference>
<keyword evidence="1" id="KW-0547">Nucleotide-binding</keyword>
<dbReference type="InterPro" id="IPR027417">
    <property type="entry name" value="P-loop_NTPase"/>
</dbReference>
<evidence type="ECO:0000313" key="7">
    <source>
        <dbReference type="EMBL" id="RDI98961.1"/>
    </source>
</evidence>
<dbReference type="Gene3D" id="3.40.50.300">
    <property type="entry name" value="P-loop containing nucleotide triphosphate hydrolases"/>
    <property type="match status" value="1"/>
</dbReference>
<dbReference type="SUPFAM" id="SSF52540">
    <property type="entry name" value="P-loop containing nucleoside triphosphate hydrolases"/>
    <property type="match status" value="2"/>
</dbReference>
<dbReference type="Pfam" id="PF00271">
    <property type="entry name" value="Helicase_C"/>
    <property type="match status" value="1"/>
</dbReference>
<dbReference type="RefSeq" id="WP_114825048.1">
    <property type="nucleotide sequence ID" value="NZ_QQSY01000002.1"/>
</dbReference>
<keyword evidence="4" id="KW-0067">ATP-binding</keyword>
<keyword evidence="2" id="KW-0378">Hydrolase</keyword>
<dbReference type="PANTHER" id="PTHR45766">
    <property type="entry name" value="DNA ANNEALING HELICASE AND ENDONUCLEASE ZRANB3 FAMILY MEMBER"/>
    <property type="match status" value="1"/>
</dbReference>
<dbReference type="Proteomes" id="UP000254711">
    <property type="component" value="Unassembled WGS sequence"/>
</dbReference>
<dbReference type="InterPro" id="IPR014001">
    <property type="entry name" value="Helicase_ATP-bd"/>
</dbReference>
<dbReference type="InterPro" id="IPR000330">
    <property type="entry name" value="SNF2_N"/>
</dbReference>
<dbReference type="PANTHER" id="PTHR45766:SF6">
    <property type="entry name" value="SWI_SNF-RELATED MATRIX-ASSOCIATED ACTIN-DEPENDENT REGULATOR OF CHROMATIN SUBFAMILY A-LIKE PROTEIN 1"/>
    <property type="match status" value="1"/>
</dbReference>
<dbReference type="GO" id="GO:0004386">
    <property type="term" value="F:helicase activity"/>
    <property type="evidence" value="ECO:0007669"/>
    <property type="project" value="UniProtKB-KW"/>
</dbReference>
<dbReference type="SMART" id="SM00487">
    <property type="entry name" value="DEXDc"/>
    <property type="match status" value="1"/>
</dbReference>
<comment type="caution">
    <text evidence="7">The sequence shown here is derived from an EMBL/GenBank/DDBJ whole genome shotgun (WGS) entry which is preliminary data.</text>
</comment>
<proteinExistence type="predicted"/>
<feature type="domain" description="Helicase C-terminal" evidence="6">
    <location>
        <begin position="429"/>
        <end position="605"/>
    </location>
</feature>
<dbReference type="CDD" id="cd18793">
    <property type="entry name" value="SF2_C_SNF"/>
    <property type="match status" value="1"/>
</dbReference>